<keyword evidence="1" id="KW-0732">Signal</keyword>
<evidence type="ECO:0000256" key="1">
    <source>
        <dbReference type="SAM" id="SignalP"/>
    </source>
</evidence>
<reference evidence="2 3" key="1">
    <citation type="submission" date="2015-11" db="EMBL/GenBank/DDBJ databases">
        <title>Genomic analysis of 38 Legionella species identifies large and diverse effector repertoires.</title>
        <authorList>
            <person name="Burstein D."/>
            <person name="Amaro F."/>
            <person name="Zusman T."/>
            <person name="Lifshitz Z."/>
            <person name="Cohen O."/>
            <person name="Gilbert J.A."/>
            <person name="Pupko T."/>
            <person name="Shuman H.A."/>
            <person name="Segal G."/>
        </authorList>
    </citation>
    <scope>NUCLEOTIDE SEQUENCE [LARGE SCALE GENOMIC DNA]</scope>
    <source>
        <strain evidence="2 3">IMVS3376</strain>
    </source>
</reference>
<evidence type="ECO:0000313" key="3">
    <source>
        <dbReference type="Proteomes" id="UP000054926"/>
    </source>
</evidence>
<dbReference type="EMBL" id="LNYY01000019">
    <property type="protein sequence ID" value="KTD67985.1"/>
    <property type="molecule type" value="Genomic_DNA"/>
</dbReference>
<keyword evidence="3" id="KW-1185">Reference proteome</keyword>
<organism evidence="2 3">
    <name type="scientific">Legionella steelei</name>
    <dbReference type="NCBI Taxonomy" id="947033"/>
    <lineage>
        <taxon>Bacteria</taxon>
        <taxon>Pseudomonadati</taxon>
        <taxon>Pseudomonadota</taxon>
        <taxon>Gammaproteobacteria</taxon>
        <taxon>Legionellales</taxon>
        <taxon>Legionellaceae</taxon>
        <taxon>Legionella</taxon>
    </lineage>
</organism>
<gene>
    <name evidence="2" type="ORF">Lste_1143</name>
</gene>
<comment type="caution">
    <text evidence="2">The sequence shown here is derived from an EMBL/GenBank/DDBJ whole genome shotgun (WGS) entry which is preliminary data.</text>
</comment>
<feature type="chain" id="PRO_5006918596" evidence="1">
    <location>
        <begin position="21"/>
        <end position="278"/>
    </location>
</feature>
<evidence type="ECO:0000313" key="2">
    <source>
        <dbReference type="EMBL" id="KTD67985.1"/>
    </source>
</evidence>
<dbReference type="RefSeq" id="WP_058510115.1">
    <property type="nucleotide sequence ID" value="NZ_LNYY01000019.1"/>
</dbReference>
<dbReference type="AlphaFoldDB" id="A0A0W0ZFQ9"/>
<sequence>MKKFFCTLGLSLSVISSALAGDSPLDLLNTEITNILTPFQNQATAAKLKFDAVEINNERALKVALNGLYSKIGSKNNFIIKVDNLGYDYNDGISPTTTLKGSLGFDLTKFLSREQSNEMVPKSIELLEETVKSYTEEYGDAIFIKGVVTSTTKDDAGNYTGLSALLAIKIDLDKLPEYLSPEDVMVTDAFFSITLNLKTGIAIDSFIVSNPEYLGYQQDQMGLKEVLENLLARGDETKRMIETVFMSLDSIASDIVEMDNSLFRNSISNNKKLSNILK</sequence>
<dbReference type="Proteomes" id="UP000054926">
    <property type="component" value="Unassembled WGS sequence"/>
</dbReference>
<feature type="signal peptide" evidence="1">
    <location>
        <begin position="1"/>
        <end position="20"/>
    </location>
</feature>
<dbReference type="OrthoDB" id="5644022at2"/>
<dbReference type="PATRIC" id="fig|947033.5.peg.1219"/>
<proteinExistence type="predicted"/>
<protein>
    <submittedName>
        <fullName evidence="2">Uncharacterized protein</fullName>
    </submittedName>
</protein>
<name>A0A0W0ZFQ9_9GAMM</name>
<accession>A0A0W0ZFQ9</accession>